<evidence type="ECO:0000313" key="2">
    <source>
        <dbReference type="EMBL" id="KLO12422.1"/>
    </source>
</evidence>
<sequence>MRPLVVLLRTFVVPVYVGRSRRIPHVQKPPRDTVTCSFHPTSSQLEHDDDDDDARTANVTGTSEMTSPSARSRRPTSGSDYFEDTSAPGMPASFQVLLVSS</sequence>
<feature type="compositionally biased region" description="Low complexity" evidence="1">
    <location>
        <begin position="66"/>
        <end position="79"/>
    </location>
</feature>
<protein>
    <submittedName>
        <fullName evidence="2">Uncharacterized protein</fullName>
    </submittedName>
</protein>
<evidence type="ECO:0000313" key="3">
    <source>
        <dbReference type="Proteomes" id="UP000053477"/>
    </source>
</evidence>
<keyword evidence="3" id="KW-1185">Reference proteome</keyword>
<evidence type="ECO:0000256" key="1">
    <source>
        <dbReference type="SAM" id="MobiDB-lite"/>
    </source>
</evidence>
<dbReference type="AlphaFoldDB" id="A0A0H2RLJ0"/>
<accession>A0A0H2RLJ0</accession>
<reference evidence="2 3" key="1">
    <citation type="submission" date="2015-04" db="EMBL/GenBank/DDBJ databases">
        <title>Complete genome sequence of Schizopora paradoxa KUC8140, a cosmopolitan wood degrader in East Asia.</title>
        <authorList>
            <consortium name="DOE Joint Genome Institute"/>
            <person name="Min B."/>
            <person name="Park H."/>
            <person name="Jang Y."/>
            <person name="Kim J.-J."/>
            <person name="Kim K.H."/>
            <person name="Pangilinan J."/>
            <person name="Lipzen A."/>
            <person name="Riley R."/>
            <person name="Grigoriev I.V."/>
            <person name="Spatafora J.W."/>
            <person name="Choi I.-G."/>
        </authorList>
    </citation>
    <scope>NUCLEOTIDE SEQUENCE [LARGE SCALE GENOMIC DNA]</scope>
    <source>
        <strain evidence="2 3">KUC8140</strain>
    </source>
</reference>
<gene>
    <name evidence="2" type="ORF">SCHPADRAFT_419874</name>
</gene>
<organism evidence="2 3">
    <name type="scientific">Schizopora paradoxa</name>
    <dbReference type="NCBI Taxonomy" id="27342"/>
    <lineage>
        <taxon>Eukaryota</taxon>
        <taxon>Fungi</taxon>
        <taxon>Dikarya</taxon>
        <taxon>Basidiomycota</taxon>
        <taxon>Agaricomycotina</taxon>
        <taxon>Agaricomycetes</taxon>
        <taxon>Hymenochaetales</taxon>
        <taxon>Schizoporaceae</taxon>
        <taxon>Schizopora</taxon>
    </lineage>
</organism>
<proteinExistence type="predicted"/>
<dbReference type="InParanoid" id="A0A0H2RLJ0"/>
<feature type="region of interest" description="Disordered" evidence="1">
    <location>
        <begin position="25"/>
        <end position="89"/>
    </location>
</feature>
<name>A0A0H2RLJ0_9AGAM</name>
<dbReference type="Proteomes" id="UP000053477">
    <property type="component" value="Unassembled WGS sequence"/>
</dbReference>
<feature type="compositionally biased region" description="Polar residues" evidence="1">
    <location>
        <begin position="34"/>
        <end position="44"/>
    </location>
</feature>
<dbReference type="EMBL" id="KQ085978">
    <property type="protein sequence ID" value="KLO12422.1"/>
    <property type="molecule type" value="Genomic_DNA"/>
</dbReference>